<evidence type="ECO:0000313" key="12">
    <source>
        <dbReference type="EMBL" id="EPY37260.1"/>
    </source>
</evidence>
<keyword evidence="7" id="KW-0449">Lipoprotein</keyword>
<feature type="transmembrane region" description="Helical" evidence="10">
    <location>
        <begin position="293"/>
        <end position="317"/>
    </location>
</feature>
<dbReference type="InterPro" id="IPR039859">
    <property type="entry name" value="PFA4/ZDH16/20/ERF2-like"/>
</dbReference>
<dbReference type="GO" id="GO:0005783">
    <property type="term" value="C:endoplasmic reticulum"/>
    <property type="evidence" value="ECO:0007669"/>
    <property type="project" value="TreeGrafter"/>
</dbReference>
<organism evidence="12 13">
    <name type="scientific">Strigomonas culicis</name>
    <dbReference type="NCBI Taxonomy" id="28005"/>
    <lineage>
        <taxon>Eukaryota</taxon>
        <taxon>Discoba</taxon>
        <taxon>Euglenozoa</taxon>
        <taxon>Kinetoplastea</taxon>
        <taxon>Metakinetoplastina</taxon>
        <taxon>Trypanosomatida</taxon>
        <taxon>Trypanosomatidae</taxon>
        <taxon>Strigomonadinae</taxon>
        <taxon>Strigomonas</taxon>
    </lineage>
</organism>
<feature type="transmembrane region" description="Helical" evidence="10">
    <location>
        <begin position="183"/>
        <end position="203"/>
    </location>
</feature>
<evidence type="ECO:0000256" key="7">
    <source>
        <dbReference type="ARBA" id="ARBA00023288"/>
    </source>
</evidence>
<feature type="domain" description="Palmitoyltransferase DHHC" evidence="11">
    <location>
        <begin position="246"/>
        <end position="367"/>
    </location>
</feature>
<sequence length="425" mass="48638">MPKHGDVWCDLCLVQGADRPAPPCRGAATRRPRSCLQRGQTRRTDAVLYSEDVVLASGGSAASQISVYISDVKKERQKTMPVDMSGETHQALQEQRMKAVCQRFSFLFPVTYCIEYMVFGRNPDAKIGHVRLFRKRIPLLGYRTFCAPSTSTSYAAPITYVFWSFVCFNLFCYAMGENWIYKWLALQWGLVILFFTLLFHLVYSDPGYVRPSYMDGDGRGGGELTLREIEKKHKESLWESVNGVPMERKWCATCEMHRPVRAAHCYLCGLCCYDHDHHCSMIGTCVGRRNVEVFIFFVAMSALGCIVPTMTMLVSWIYHREKLSPLQQLLSVILFLSFLFFSGLITPISVSMCTVNITETTTRERVQRVYAKKRNPFTRTYLQNIVHHVLRRGASPCLFTEEFLRECALRFEKRNLGTGETIGCV</sequence>
<dbReference type="GO" id="GO:0005794">
    <property type="term" value="C:Golgi apparatus"/>
    <property type="evidence" value="ECO:0007669"/>
    <property type="project" value="TreeGrafter"/>
</dbReference>
<dbReference type="InterPro" id="IPR001594">
    <property type="entry name" value="Palmitoyltrfase_DHHC"/>
</dbReference>
<dbReference type="Pfam" id="PF01529">
    <property type="entry name" value="DHHC"/>
    <property type="match status" value="1"/>
</dbReference>
<evidence type="ECO:0000256" key="6">
    <source>
        <dbReference type="ARBA" id="ARBA00023139"/>
    </source>
</evidence>
<keyword evidence="5 10" id="KW-0472">Membrane</keyword>
<keyword evidence="3 10" id="KW-0812">Transmembrane</keyword>
<dbReference type="EC" id="2.3.1.225" evidence="10"/>
<comment type="similarity">
    <text evidence="10">Belongs to the DHHC palmitoyltransferase family.</text>
</comment>
<comment type="subcellular location">
    <subcellularLocation>
        <location evidence="1">Endomembrane system</location>
        <topology evidence="1">Multi-pass membrane protein</topology>
    </subcellularLocation>
</comment>
<dbReference type="EMBL" id="ATMH01000037">
    <property type="protein sequence ID" value="EPY37260.1"/>
    <property type="molecule type" value="Genomic_DNA"/>
</dbReference>
<dbReference type="AlphaFoldDB" id="S9WMS2"/>
<dbReference type="OrthoDB" id="4096362at2759"/>
<dbReference type="PROSITE" id="PS50216">
    <property type="entry name" value="DHHC"/>
    <property type="match status" value="1"/>
</dbReference>
<dbReference type="Proteomes" id="UP000015354">
    <property type="component" value="Unassembled WGS sequence"/>
</dbReference>
<keyword evidence="4 10" id="KW-1133">Transmembrane helix</keyword>
<keyword evidence="6" id="KW-0564">Palmitate</keyword>
<keyword evidence="2 10" id="KW-0808">Transferase</keyword>
<reference evidence="12 13" key="1">
    <citation type="journal article" date="2013" name="PLoS ONE">
        <title>Predicting the Proteins of Angomonas deanei, Strigomonas culicis and Their Respective Endosymbionts Reveals New Aspects of the Trypanosomatidae Family.</title>
        <authorList>
            <person name="Motta M.C."/>
            <person name="Martins A.C."/>
            <person name="de Souza S.S."/>
            <person name="Catta-Preta C.M."/>
            <person name="Silva R."/>
            <person name="Klein C.C."/>
            <person name="de Almeida L.G."/>
            <person name="de Lima Cunha O."/>
            <person name="Ciapina L.P."/>
            <person name="Brocchi M."/>
            <person name="Colabardini A.C."/>
            <person name="de Araujo Lima B."/>
            <person name="Machado C.R."/>
            <person name="de Almeida Soares C.M."/>
            <person name="Probst C.M."/>
            <person name="de Menezes C.B."/>
            <person name="Thompson C.E."/>
            <person name="Bartholomeu D.C."/>
            <person name="Gradia D.F."/>
            <person name="Pavoni D.P."/>
            <person name="Grisard E.C."/>
            <person name="Fantinatti-Garboggini F."/>
            <person name="Marchini F.K."/>
            <person name="Rodrigues-Luiz G.F."/>
            <person name="Wagner G."/>
            <person name="Goldman G.H."/>
            <person name="Fietto J.L."/>
            <person name="Elias M.C."/>
            <person name="Goldman M.H."/>
            <person name="Sagot M.F."/>
            <person name="Pereira M."/>
            <person name="Stoco P.H."/>
            <person name="de Mendonca-Neto R.P."/>
            <person name="Teixeira S.M."/>
            <person name="Maciel T.E."/>
            <person name="de Oliveira Mendes T.A."/>
            <person name="Urmenyi T.P."/>
            <person name="de Souza W."/>
            <person name="Schenkman S."/>
            <person name="de Vasconcelos A.T."/>
        </authorList>
    </citation>
    <scope>NUCLEOTIDE SEQUENCE [LARGE SCALE GENOMIC DNA]</scope>
</reference>
<dbReference type="GO" id="GO:0019706">
    <property type="term" value="F:protein-cysteine S-palmitoyltransferase activity"/>
    <property type="evidence" value="ECO:0007669"/>
    <property type="project" value="UniProtKB-EC"/>
</dbReference>
<comment type="domain">
    <text evidence="10">The DHHC domain is required for palmitoyltransferase activity.</text>
</comment>
<evidence type="ECO:0000256" key="10">
    <source>
        <dbReference type="RuleBase" id="RU079119"/>
    </source>
</evidence>
<evidence type="ECO:0000313" key="13">
    <source>
        <dbReference type="Proteomes" id="UP000015354"/>
    </source>
</evidence>
<dbReference type="PANTHER" id="PTHR22883">
    <property type="entry name" value="ZINC FINGER DHHC DOMAIN CONTAINING PROTEIN"/>
    <property type="match status" value="1"/>
</dbReference>
<comment type="caution">
    <text evidence="12">The sequence shown here is derived from an EMBL/GenBank/DDBJ whole genome shotgun (WGS) entry which is preliminary data.</text>
</comment>
<gene>
    <name evidence="12" type="ORF">STCU_00037</name>
</gene>
<name>S9WMS2_9TRYP</name>
<evidence type="ECO:0000256" key="5">
    <source>
        <dbReference type="ARBA" id="ARBA00023136"/>
    </source>
</evidence>
<feature type="transmembrane region" description="Helical" evidence="10">
    <location>
        <begin position="329"/>
        <end position="350"/>
    </location>
</feature>
<keyword evidence="13" id="KW-1185">Reference proteome</keyword>
<evidence type="ECO:0000256" key="2">
    <source>
        <dbReference type="ARBA" id="ARBA00022679"/>
    </source>
</evidence>
<dbReference type="PANTHER" id="PTHR22883:SF43">
    <property type="entry name" value="PALMITOYLTRANSFERASE APP"/>
    <property type="match status" value="1"/>
</dbReference>
<proteinExistence type="inferred from homology"/>
<feature type="transmembrane region" description="Helical" evidence="10">
    <location>
        <begin position="154"/>
        <end position="176"/>
    </location>
</feature>
<evidence type="ECO:0000256" key="1">
    <source>
        <dbReference type="ARBA" id="ARBA00004127"/>
    </source>
</evidence>
<dbReference type="GO" id="GO:0006612">
    <property type="term" value="P:protein targeting to membrane"/>
    <property type="evidence" value="ECO:0007669"/>
    <property type="project" value="TreeGrafter"/>
</dbReference>
<evidence type="ECO:0000256" key="4">
    <source>
        <dbReference type="ARBA" id="ARBA00022989"/>
    </source>
</evidence>
<evidence type="ECO:0000256" key="3">
    <source>
        <dbReference type="ARBA" id="ARBA00022692"/>
    </source>
</evidence>
<accession>S9WMS2</accession>
<protein>
    <recommendedName>
        <fullName evidence="10">Palmitoyltransferase</fullName>
        <ecNumber evidence="10">2.3.1.225</ecNumber>
    </recommendedName>
</protein>
<keyword evidence="8 10" id="KW-0012">Acyltransferase</keyword>
<evidence type="ECO:0000256" key="8">
    <source>
        <dbReference type="ARBA" id="ARBA00023315"/>
    </source>
</evidence>
<evidence type="ECO:0000259" key="11">
    <source>
        <dbReference type="Pfam" id="PF01529"/>
    </source>
</evidence>
<evidence type="ECO:0000256" key="9">
    <source>
        <dbReference type="ARBA" id="ARBA00048048"/>
    </source>
</evidence>
<comment type="catalytic activity">
    <reaction evidence="9 10">
        <text>L-cysteinyl-[protein] + hexadecanoyl-CoA = S-hexadecanoyl-L-cysteinyl-[protein] + CoA</text>
        <dbReference type="Rhea" id="RHEA:36683"/>
        <dbReference type="Rhea" id="RHEA-COMP:10131"/>
        <dbReference type="Rhea" id="RHEA-COMP:11032"/>
        <dbReference type="ChEBI" id="CHEBI:29950"/>
        <dbReference type="ChEBI" id="CHEBI:57287"/>
        <dbReference type="ChEBI" id="CHEBI:57379"/>
        <dbReference type="ChEBI" id="CHEBI:74151"/>
        <dbReference type="EC" id="2.3.1.225"/>
    </reaction>
</comment>